<organism evidence="2 3">
    <name type="scientific">Nocardiopsis alba</name>
    <dbReference type="NCBI Taxonomy" id="53437"/>
    <lineage>
        <taxon>Bacteria</taxon>
        <taxon>Bacillati</taxon>
        <taxon>Actinomycetota</taxon>
        <taxon>Actinomycetes</taxon>
        <taxon>Streptosporangiales</taxon>
        <taxon>Nocardiopsidaceae</taxon>
        <taxon>Nocardiopsis</taxon>
    </lineage>
</organism>
<accession>A0A7K2IT51</accession>
<gene>
    <name evidence="2" type="ORF">GTW20_13020</name>
</gene>
<keyword evidence="1" id="KW-0812">Transmembrane</keyword>
<feature type="transmembrane region" description="Helical" evidence="1">
    <location>
        <begin position="608"/>
        <end position="629"/>
    </location>
</feature>
<dbReference type="Proteomes" id="UP000467124">
    <property type="component" value="Unassembled WGS sequence"/>
</dbReference>
<evidence type="ECO:0000313" key="3">
    <source>
        <dbReference type="Proteomes" id="UP000467124"/>
    </source>
</evidence>
<evidence type="ECO:0008006" key="4">
    <source>
        <dbReference type="Google" id="ProtNLM"/>
    </source>
</evidence>
<keyword evidence="1" id="KW-0472">Membrane</keyword>
<feature type="transmembrane region" description="Helical" evidence="1">
    <location>
        <begin position="649"/>
        <end position="671"/>
    </location>
</feature>
<sequence>MPDRTLSFAYTACVVFAVLVAFLLAATAERTIYVLDDAELIWITENDGTHATDEVARTVQEVADTHGAAIGYSVLDVDEPSSKAHMYLAVSDPDSRYADWLRDGYPSFGRGFTVQTHPITDFGRVGPNGYYLLFGAPEAEPALRAALAEHGLHEAPGTRTTRLWHFFSGGPLLHLVVIALLGTMTATGAGVLLGSREHAVKRLHGWSRMRVLLSELVRIARLWAVVLPVTAVLTLILLWFYNGGNQFGFHARLTVLFLVVFTLPCLVVHACALALSRTVGILPALEGRLPVLGALVAINAVRLPALVLTLVVLGTVVSTAQSVRDQRSGLEVYERYGDTSRPALSADYGWADAEAVDGLLGPWLRRVDVTGDMVLSVLLSPGEFLPVGADPPVMDTPILVVNDGYLRAEEVLSPTGERYGPDESVRLLLPGPALEHEADLRQGAAGWLAMNGEEGRKPPRIETAPLADDRSVFVYGAQERLGGTSPLVEDPVLVVLPAGRVLSDSGYVDHMSARQTIFPDPDVVETFRSEDPWAARYISMVETLATSAHRTYDLTSGILRDSLLNLVGAGAILLLTAMAACVVHVRVHAQRIFARHLCGHSFLTTHRRLLAVETAIALGFVGWTVLGALRTGAGPPDLAPLSAPDGGAGPLHAVGIVLLSLALTLGTLLLFHRRIVREGSSQA</sequence>
<protein>
    <recommendedName>
        <fullName evidence="4">FtsX-like permease family protein</fullName>
    </recommendedName>
</protein>
<dbReference type="EMBL" id="WWHY01000001">
    <property type="protein sequence ID" value="MYR33160.1"/>
    <property type="molecule type" value="Genomic_DNA"/>
</dbReference>
<proteinExistence type="predicted"/>
<dbReference type="RefSeq" id="WP_161111068.1">
    <property type="nucleotide sequence ID" value="NZ_WWHY01000001.1"/>
</dbReference>
<feature type="transmembrane region" description="Helical" evidence="1">
    <location>
        <begin position="216"/>
        <end position="241"/>
    </location>
</feature>
<reference evidence="2 3" key="1">
    <citation type="journal article" date="2019" name="Nat. Commun.">
        <title>The antimicrobial potential of Streptomyces from insect microbiomes.</title>
        <authorList>
            <person name="Chevrette M.G."/>
            <person name="Carlson C.M."/>
            <person name="Ortega H.E."/>
            <person name="Thomas C."/>
            <person name="Ananiev G.E."/>
            <person name="Barns K.J."/>
            <person name="Book A.J."/>
            <person name="Cagnazzo J."/>
            <person name="Carlos C."/>
            <person name="Flanigan W."/>
            <person name="Grubbs K.J."/>
            <person name="Horn H.A."/>
            <person name="Hoffmann F.M."/>
            <person name="Klassen J.L."/>
            <person name="Knack J.J."/>
            <person name="Lewin G.R."/>
            <person name="McDonald B.R."/>
            <person name="Muller L."/>
            <person name="Melo W.G.P."/>
            <person name="Pinto-Tomas A.A."/>
            <person name="Schmitz A."/>
            <person name="Wendt-Pienkowski E."/>
            <person name="Wildman S."/>
            <person name="Zhao M."/>
            <person name="Zhang F."/>
            <person name="Bugni T.S."/>
            <person name="Andes D.R."/>
            <person name="Pupo M.T."/>
            <person name="Currie C.R."/>
        </authorList>
    </citation>
    <scope>NUCLEOTIDE SEQUENCE [LARGE SCALE GENOMIC DNA]</scope>
    <source>
        <strain evidence="2 3">SID5840</strain>
    </source>
</reference>
<evidence type="ECO:0000256" key="1">
    <source>
        <dbReference type="SAM" id="Phobius"/>
    </source>
</evidence>
<feature type="transmembrane region" description="Helical" evidence="1">
    <location>
        <begin position="296"/>
        <end position="317"/>
    </location>
</feature>
<dbReference type="AlphaFoldDB" id="A0A7K2IT51"/>
<keyword evidence="1" id="KW-1133">Transmembrane helix</keyword>
<feature type="transmembrane region" description="Helical" evidence="1">
    <location>
        <begin position="253"/>
        <end position="275"/>
    </location>
</feature>
<comment type="caution">
    <text evidence="2">The sequence shown here is derived from an EMBL/GenBank/DDBJ whole genome shotgun (WGS) entry which is preliminary data.</text>
</comment>
<feature type="transmembrane region" description="Helical" evidence="1">
    <location>
        <begin position="563"/>
        <end position="587"/>
    </location>
</feature>
<name>A0A7K2IT51_9ACTN</name>
<feature type="transmembrane region" description="Helical" evidence="1">
    <location>
        <begin position="172"/>
        <end position="195"/>
    </location>
</feature>
<evidence type="ECO:0000313" key="2">
    <source>
        <dbReference type="EMBL" id="MYR33160.1"/>
    </source>
</evidence>